<dbReference type="InParanoid" id="T1IAN9"/>
<reference evidence="1" key="1">
    <citation type="submission" date="2015-05" db="UniProtKB">
        <authorList>
            <consortium name="EnsemblMetazoa"/>
        </authorList>
    </citation>
    <scope>IDENTIFICATION</scope>
</reference>
<name>T1IAN9_RHOPR</name>
<keyword evidence="2" id="KW-1185">Reference proteome</keyword>
<dbReference type="EnsemblMetazoa" id="RPRC013360-RA">
    <property type="protein sequence ID" value="RPRC013360-PA"/>
    <property type="gene ID" value="RPRC013360"/>
</dbReference>
<organism evidence="1 2">
    <name type="scientific">Rhodnius prolixus</name>
    <name type="common">Triatomid bug</name>
    <dbReference type="NCBI Taxonomy" id="13249"/>
    <lineage>
        <taxon>Eukaryota</taxon>
        <taxon>Metazoa</taxon>
        <taxon>Ecdysozoa</taxon>
        <taxon>Arthropoda</taxon>
        <taxon>Hexapoda</taxon>
        <taxon>Insecta</taxon>
        <taxon>Pterygota</taxon>
        <taxon>Neoptera</taxon>
        <taxon>Paraneoptera</taxon>
        <taxon>Hemiptera</taxon>
        <taxon>Heteroptera</taxon>
        <taxon>Panheteroptera</taxon>
        <taxon>Cimicomorpha</taxon>
        <taxon>Reduviidae</taxon>
        <taxon>Triatominae</taxon>
        <taxon>Rhodnius</taxon>
    </lineage>
</organism>
<protein>
    <submittedName>
        <fullName evidence="1">Uncharacterized protein</fullName>
    </submittedName>
</protein>
<dbReference type="AlphaFoldDB" id="T1IAN9"/>
<dbReference type="Proteomes" id="UP000015103">
    <property type="component" value="Unassembled WGS sequence"/>
</dbReference>
<accession>T1IAN9</accession>
<dbReference type="VEuPathDB" id="VectorBase:RPRC013360"/>
<evidence type="ECO:0000313" key="2">
    <source>
        <dbReference type="Proteomes" id="UP000015103"/>
    </source>
</evidence>
<dbReference type="EMBL" id="ACPB03024871">
    <property type="status" value="NOT_ANNOTATED_CDS"/>
    <property type="molecule type" value="Genomic_DNA"/>
</dbReference>
<evidence type="ECO:0000313" key="1">
    <source>
        <dbReference type="EnsemblMetazoa" id="RPRC013360-PA"/>
    </source>
</evidence>
<proteinExistence type="predicted"/>
<dbReference type="HOGENOM" id="CLU_453680_0_0_1"/>
<sequence length="602" mass="68065">MPSREQGGGHFFVDPPQVKAIVSELTQDYSDNTILNKLKGKDIAQILSDYTLFYNISNKLETKHFVYSVLKAIELERKDRNKLKESMQMSSGCRNKLYTLNEDIKLNDLFTNNIKSRRGFYFLNKLNCLNAFKQFFAVKEESQRNLKRKRRNIVKSSRTKKVGAEENEGNAENHVMQPDQMLENDSNYLGRKSISDTCDGGSTIEVLPPSSSSSGTNLPSSHQLLTKASFNKQLVIMKILEKRHWPTLISTITKPPIIHKYRPKSIANHHLFTKPFIARSTQTSEPIISNVFLEALMRLNYPGNIDIKQNVGNDNMGNDNVDNDIVGSNSGDVDDIDQHLDWNCLNSTAHIYEMCLDQLKVKACADERVYSSSNWGSLDSRSTLTSGHLLPRSCIPTRSNGCLTLKQLHLHLNGKVKNNIKYFNQQNVLNSYHSNLDDDDKLSEINRFKGTQNIFESRVSPGSSRTRLFNNYSDKKETSFQKSVASESEYISPEKCENSDSEGNEVDSLVQDRGGLAPKSAPELVKDRGGLATKSAPECTLPPADDLTSSLNSRSLLIQTSLNYELSKSLVLYNVRNSDKHLNKRKHSLFRYNKNEPKCTIS</sequence>